<sequence length="98" mass="11151">MTSLATSEVAGYQRWRRRGQVEGGLRKSWKVVELLEPPGTPQTSLAPCRLARSTALVVRVPRSLREYLYLLTVLLYTDLRFVIVASRSAFVVLLQILY</sequence>
<proteinExistence type="predicted"/>
<dbReference type="EMBL" id="FZQP02000937">
    <property type="protein sequence ID" value="VVC91009.1"/>
    <property type="molecule type" value="Genomic_DNA"/>
</dbReference>
<dbReference type="Proteomes" id="UP000324832">
    <property type="component" value="Unassembled WGS sequence"/>
</dbReference>
<dbReference type="AlphaFoldDB" id="A0A5E4Q0D4"/>
<gene>
    <name evidence="1" type="ORF">LSINAPIS_LOCUS3796</name>
</gene>
<evidence type="ECO:0000313" key="2">
    <source>
        <dbReference type="Proteomes" id="UP000324832"/>
    </source>
</evidence>
<accession>A0A5E4Q0D4</accession>
<protein>
    <submittedName>
        <fullName evidence="1">Uncharacterized protein</fullName>
    </submittedName>
</protein>
<reference evidence="1 2" key="1">
    <citation type="submission" date="2017-07" db="EMBL/GenBank/DDBJ databases">
        <authorList>
            <person name="Talla V."/>
            <person name="Backstrom N."/>
        </authorList>
    </citation>
    <scope>NUCLEOTIDE SEQUENCE [LARGE SCALE GENOMIC DNA]</scope>
</reference>
<organism evidence="1 2">
    <name type="scientific">Leptidea sinapis</name>
    <dbReference type="NCBI Taxonomy" id="189913"/>
    <lineage>
        <taxon>Eukaryota</taxon>
        <taxon>Metazoa</taxon>
        <taxon>Ecdysozoa</taxon>
        <taxon>Arthropoda</taxon>
        <taxon>Hexapoda</taxon>
        <taxon>Insecta</taxon>
        <taxon>Pterygota</taxon>
        <taxon>Neoptera</taxon>
        <taxon>Endopterygota</taxon>
        <taxon>Lepidoptera</taxon>
        <taxon>Glossata</taxon>
        <taxon>Ditrysia</taxon>
        <taxon>Papilionoidea</taxon>
        <taxon>Pieridae</taxon>
        <taxon>Dismorphiinae</taxon>
        <taxon>Leptidea</taxon>
    </lineage>
</organism>
<evidence type="ECO:0000313" key="1">
    <source>
        <dbReference type="EMBL" id="VVC91009.1"/>
    </source>
</evidence>
<name>A0A5E4Q0D4_9NEOP</name>
<keyword evidence="2" id="KW-1185">Reference proteome</keyword>